<name>A0ABW5UPY7_9BURK</name>
<gene>
    <name evidence="1" type="ORF">ACFSW6_16585</name>
</gene>
<organism evidence="1 2">
    <name type="scientific">Comamonas terrae</name>
    <dbReference type="NCBI Taxonomy" id="673548"/>
    <lineage>
        <taxon>Bacteria</taxon>
        <taxon>Pseudomonadati</taxon>
        <taxon>Pseudomonadota</taxon>
        <taxon>Betaproteobacteria</taxon>
        <taxon>Burkholderiales</taxon>
        <taxon>Comamonadaceae</taxon>
        <taxon>Comamonas</taxon>
    </lineage>
</organism>
<dbReference type="RefSeq" id="WP_066482211.1">
    <property type="nucleotide sequence ID" value="NZ_BCNT01000017.1"/>
</dbReference>
<dbReference type="Proteomes" id="UP001597463">
    <property type="component" value="Unassembled WGS sequence"/>
</dbReference>
<reference evidence="2" key="1">
    <citation type="journal article" date="2019" name="Int. J. Syst. Evol. Microbiol.">
        <title>The Global Catalogue of Microorganisms (GCM) 10K type strain sequencing project: providing services to taxonomists for standard genome sequencing and annotation.</title>
        <authorList>
            <consortium name="The Broad Institute Genomics Platform"/>
            <consortium name="The Broad Institute Genome Sequencing Center for Infectious Disease"/>
            <person name="Wu L."/>
            <person name="Ma J."/>
        </authorList>
    </citation>
    <scope>NUCLEOTIDE SEQUENCE [LARGE SCALE GENOMIC DNA]</scope>
    <source>
        <strain evidence="2">TISTR 1906</strain>
    </source>
</reference>
<protein>
    <submittedName>
        <fullName evidence="1">Uncharacterized protein</fullName>
    </submittedName>
</protein>
<evidence type="ECO:0000313" key="1">
    <source>
        <dbReference type="EMBL" id="MFD2755693.1"/>
    </source>
</evidence>
<comment type="caution">
    <text evidence="1">The sequence shown here is derived from an EMBL/GenBank/DDBJ whole genome shotgun (WGS) entry which is preliminary data.</text>
</comment>
<accession>A0ABW5UPY7</accession>
<keyword evidence="2" id="KW-1185">Reference proteome</keyword>
<evidence type="ECO:0000313" key="2">
    <source>
        <dbReference type="Proteomes" id="UP001597463"/>
    </source>
</evidence>
<dbReference type="EMBL" id="JBHUMV010000007">
    <property type="protein sequence ID" value="MFD2755693.1"/>
    <property type="molecule type" value="Genomic_DNA"/>
</dbReference>
<sequence>MCQCRQDIEQKLTEHYAAKLPHSREVDAKLTGYAITLGTGLGIKPYMAAEIRHTVTIKKTGADKRKTEKVNMYFSHCPFCGEKLEKS</sequence>
<proteinExistence type="predicted"/>